<dbReference type="CDD" id="cd01081">
    <property type="entry name" value="Aldose_epim"/>
    <property type="match status" value="1"/>
</dbReference>
<organism evidence="1 2">
    <name type="scientific">Symmachiella dynata</name>
    <dbReference type="NCBI Taxonomy" id="2527995"/>
    <lineage>
        <taxon>Bacteria</taxon>
        <taxon>Pseudomonadati</taxon>
        <taxon>Planctomycetota</taxon>
        <taxon>Planctomycetia</taxon>
        <taxon>Planctomycetales</taxon>
        <taxon>Planctomycetaceae</taxon>
        <taxon>Symmachiella</taxon>
    </lineage>
</organism>
<protein>
    <submittedName>
        <fullName evidence="1">Aldose 1-epimerase</fullName>
        <ecNumber evidence="1">5.1.3.3</ecNumber>
    </submittedName>
</protein>
<evidence type="ECO:0000313" key="1">
    <source>
        <dbReference type="EMBL" id="QDU47424.1"/>
    </source>
</evidence>
<accession>A0A517ZY70</accession>
<sequence>MEPIVIRDPNSGAEAKILAEFGFNCYSFQAPVDGELIEVLDAEPDFSAGGGRASGNGIPILFPFPNRIREGRYRWNDQDFQLTELDGDGNAIHGFVLDRPWRVTSSGTNFVVGEFQLSVDAPDRLPHWPTDFILELRYEVAGSTLGCQITITNPSQDPLPWGFGTHAYFRMPLAGDSGATDCLVQAPAAESWELINCLPTGKKVPVDEHVDLREGRRLGDRPLDDVLTGVEPQNGHIETLAMDEKAGLQISQKTDSIFRELVVYTPPTGRSVCLEPYTCVTDAVNLEEAGHDTGWLVLPPGEKIQTWINIELGRVYA</sequence>
<dbReference type="GO" id="GO:0005975">
    <property type="term" value="P:carbohydrate metabolic process"/>
    <property type="evidence" value="ECO:0007669"/>
    <property type="project" value="InterPro"/>
</dbReference>
<keyword evidence="2" id="KW-1185">Reference proteome</keyword>
<dbReference type="OrthoDB" id="9795355at2"/>
<dbReference type="GO" id="GO:0004034">
    <property type="term" value="F:aldose 1-epimerase activity"/>
    <property type="evidence" value="ECO:0007669"/>
    <property type="project" value="UniProtKB-EC"/>
</dbReference>
<dbReference type="GO" id="GO:0030246">
    <property type="term" value="F:carbohydrate binding"/>
    <property type="evidence" value="ECO:0007669"/>
    <property type="project" value="InterPro"/>
</dbReference>
<dbReference type="InterPro" id="IPR008183">
    <property type="entry name" value="Aldose_1/G6P_1-epimerase"/>
</dbReference>
<dbReference type="InterPro" id="IPR011013">
    <property type="entry name" value="Gal_mutarotase_sf_dom"/>
</dbReference>
<dbReference type="Pfam" id="PF01263">
    <property type="entry name" value="Aldose_epim"/>
    <property type="match status" value="1"/>
</dbReference>
<dbReference type="EC" id="5.1.3.3" evidence="1"/>
<dbReference type="InterPro" id="IPR014718">
    <property type="entry name" value="GH-type_carb-bd"/>
</dbReference>
<evidence type="ECO:0000313" key="2">
    <source>
        <dbReference type="Proteomes" id="UP000319383"/>
    </source>
</evidence>
<dbReference type="EMBL" id="CP036276">
    <property type="protein sequence ID" value="QDU47424.1"/>
    <property type="molecule type" value="Genomic_DNA"/>
</dbReference>
<reference evidence="1 2" key="1">
    <citation type="submission" date="2019-02" db="EMBL/GenBank/DDBJ databases">
        <title>Deep-cultivation of Planctomycetes and their phenomic and genomic characterization uncovers novel biology.</title>
        <authorList>
            <person name="Wiegand S."/>
            <person name="Jogler M."/>
            <person name="Boedeker C."/>
            <person name="Pinto D."/>
            <person name="Vollmers J."/>
            <person name="Rivas-Marin E."/>
            <person name="Kohn T."/>
            <person name="Peeters S.H."/>
            <person name="Heuer A."/>
            <person name="Rast P."/>
            <person name="Oberbeckmann S."/>
            <person name="Bunk B."/>
            <person name="Jeske O."/>
            <person name="Meyerdierks A."/>
            <person name="Storesund J.E."/>
            <person name="Kallscheuer N."/>
            <person name="Luecker S."/>
            <person name="Lage O.M."/>
            <person name="Pohl T."/>
            <person name="Merkel B.J."/>
            <person name="Hornburger P."/>
            <person name="Mueller R.-W."/>
            <person name="Bruemmer F."/>
            <person name="Labrenz M."/>
            <person name="Spormann A.M."/>
            <person name="Op den Camp H."/>
            <person name="Overmann J."/>
            <person name="Amann R."/>
            <person name="Jetten M.S.M."/>
            <person name="Mascher T."/>
            <person name="Medema M.H."/>
            <person name="Devos D.P."/>
            <person name="Kaster A.-K."/>
            <person name="Ovreas L."/>
            <person name="Rohde M."/>
            <person name="Galperin M.Y."/>
            <person name="Jogler C."/>
        </authorList>
    </citation>
    <scope>NUCLEOTIDE SEQUENCE [LARGE SCALE GENOMIC DNA]</scope>
    <source>
        <strain evidence="1 2">Mal52</strain>
    </source>
</reference>
<keyword evidence="1" id="KW-0413">Isomerase</keyword>
<dbReference type="SUPFAM" id="SSF74650">
    <property type="entry name" value="Galactose mutarotase-like"/>
    <property type="match status" value="1"/>
</dbReference>
<dbReference type="KEGG" id="sdyn:Mal52_59550"/>
<gene>
    <name evidence="1" type="primary">galM_2</name>
    <name evidence="1" type="ORF">Mal52_59550</name>
</gene>
<proteinExistence type="predicted"/>
<name>A0A517ZY70_9PLAN</name>
<dbReference type="RefSeq" id="WP_145380246.1">
    <property type="nucleotide sequence ID" value="NZ_CAXBED010000012.1"/>
</dbReference>
<dbReference type="Gene3D" id="2.70.98.10">
    <property type="match status" value="1"/>
</dbReference>
<dbReference type="AlphaFoldDB" id="A0A517ZY70"/>
<dbReference type="Proteomes" id="UP000319383">
    <property type="component" value="Chromosome"/>
</dbReference>